<gene>
    <name evidence="3" type="ORF">NBH00_19760</name>
</gene>
<evidence type="ECO:0000259" key="2">
    <source>
        <dbReference type="Pfam" id="PF19040"/>
    </source>
</evidence>
<feature type="domain" description="SGNH" evidence="2">
    <location>
        <begin position="95"/>
        <end position="320"/>
    </location>
</feature>
<keyword evidence="4" id="KW-1185">Reference proteome</keyword>
<reference evidence="3 4" key="1">
    <citation type="submission" date="2022-06" db="EMBL/GenBank/DDBJ databases">
        <title>Paraconexibacter antarcticus.</title>
        <authorList>
            <person name="Kim C.S."/>
        </authorList>
    </citation>
    <scope>NUCLEOTIDE SEQUENCE [LARGE SCALE GENOMIC DNA]</scope>
    <source>
        <strain evidence="3 4">02-257</strain>
    </source>
</reference>
<keyword evidence="1" id="KW-0732">Signal</keyword>
<organism evidence="3 4">
    <name type="scientific">Paraconexibacter antarcticus</name>
    <dbReference type="NCBI Taxonomy" id="2949664"/>
    <lineage>
        <taxon>Bacteria</taxon>
        <taxon>Bacillati</taxon>
        <taxon>Actinomycetota</taxon>
        <taxon>Thermoleophilia</taxon>
        <taxon>Solirubrobacterales</taxon>
        <taxon>Paraconexibacteraceae</taxon>
        <taxon>Paraconexibacter</taxon>
    </lineage>
</organism>
<evidence type="ECO:0000313" key="4">
    <source>
        <dbReference type="Proteomes" id="UP001056035"/>
    </source>
</evidence>
<proteinExistence type="predicted"/>
<name>A0ABY5DPG9_9ACTN</name>
<dbReference type="EMBL" id="CP098502">
    <property type="protein sequence ID" value="UTI63566.1"/>
    <property type="molecule type" value="Genomic_DNA"/>
</dbReference>
<accession>A0ABY5DPG9</accession>
<evidence type="ECO:0000313" key="3">
    <source>
        <dbReference type="EMBL" id="UTI63566.1"/>
    </source>
</evidence>
<dbReference type="InterPro" id="IPR043968">
    <property type="entry name" value="SGNH"/>
</dbReference>
<dbReference type="RefSeq" id="WP_254570291.1">
    <property type="nucleotide sequence ID" value="NZ_CP098502.1"/>
</dbReference>
<protein>
    <recommendedName>
        <fullName evidence="2">SGNH domain-containing protein</fullName>
    </recommendedName>
</protein>
<sequence length="335" mass="35381">MSPPRPRHPGLVVIALLLCALALATGLPADAQSTTGIGAPVEQAPDSTCFGAAARDPLHPCRDPKLRLRVIPSPDDALLEPNGHCTPVGPTKVLLPCAFGTPAAEETDTIALVGDSHASHWRAAVEVMADARGWRGISLTHSGCPFSKAVAALEGANRSECRAWNRAVLRWFAAHPEVHTVFVSEHSGGKVDVPKGSTMRATQVNGYLGVWAALPANVTRIFVIRDTPRNVSATSACVSRAMAHRVPAGPKCAVRRRTALRPDPAVAAARQAPPDRVKIVDLTSFFCSSRLCLPVIGGALVHKDIDHLTQTFAATLGPYLLRQVDAIGVPGPPAR</sequence>
<dbReference type="Proteomes" id="UP001056035">
    <property type="component" value="Chromosome"/>
</dbReference>
<dbReference type="Pfam" id="PF19040">
    <property type="entry name" value="SGNH"/>
    <property type="match status" value="1"/>
</dbReference>
<feature type="signal peptide" evidence="1">
    <location>
        <begin position="1"/>
        <end position="31"/>
    </location>
</feature>
<evidence type="ECO:0000256" key="1">
    <source>
        <dbReference type="SAM" id="SignalP"/>
    </source>
</evidence>
<feature type="chain" id="PRO_5045267889" description="SGNH domain-containing protein" evidence="1">
    <location>
        <begin position="32"/>
        <end position="335"/>
    </location>
</feature>